<proteinExistence type="predicted"/>
<feature type="compositionally biased region" description="Basic and acidic residues" evidence="1">
    <location>
        <begin position="20"/>
        <end position="36"/>
    </location>
</feature>
<accession>J8TUE6</accession>
<sequence length="161" mass="17530">KQKTSTKSLFSARPQGHRRPGAERRLLRKGGARDRGAGGQGRLQAGPVVGPHGREPAPLGRYWRAISEPAQGPGMANSSMCSFSPWRTWERTAGGRSDYLPGRATLRKYVYFFSSSFPDRDSLPGTFSPHPPPSSPFLSLPTGPAATSQLAGRWERNLPTD</sequence>
<feature type="region of interest" description="Disordered" evidence="1">
    <location>
        <begin position="1"/>
        <end position="56"/>
    </location>
</feature>
<reference evidence="2" key="2">
    <citation type="submission" date="2010-07" db="EMBL/GenBank/DDBJ databases">
        <authorList>
            <consortium name="The Broad Institute Genome Sequencing Platform"/>
            <consortium name="Broad Institute Genome Sequencing Center for Infectious Disease"/>
            <person name="Ma L.-J."/>
            <person name="Dead R."/>
            <person name="Young S."/>
            <person name="Zeng Q."/>
            <person name="Koehrsen M."/>
            <person name="Alvarado L."/>
            <person name="Berlin A."/>
            <person name="Chapman S.B."/>
            <person name="Chen Z."/>
            <person name="Freedman E."/>
            <person name="Gellesch M."/>
            <person name="Goldberg J."/>
            <person name="Griggs A."/>
            <person name="Gujja S."/>
            <person name="Heilman E.R."/>
            <person name="Heiman D."/>
            <person name="Hepburn T."/>
            <person name="Howarth C."/>
            <person name="Jen D."/>
            <person name="Larson L."/>
            <person name="Mehta T."/>
            <person name="Neiman D."/>
            <person name="Pearson M."/>
            <person name="Roberts A."/>
            <person name="Saif S."/>
            <person name="Shea T."/>
            <person name="Shenoy N."/>
            <person name="Sisk P."/>
            <person name="Stolte C."/>
            <person name="Sykes S."/>
            <person name="Walk T."/>
            <person name="White J."/>
            <person name="Yandava C."/>
            <person name="Haas B."/>
            <person name="Nusbaum C."/>
            <person name="Birren B."/>
        </authorList>
    </citation>
    <scope>NUCLEOTIDE SEQUENCE</scope>
    <source>
        <strain evidence="2">R3-111a-1</strain>
    </source>
</reference>
<evidence type="ECO:0000313" key="2">
    <source>
        <dbReference type="EMBL" id="EJT68454.1"/>
    </source>
</evidence>
<dbReference type="VEuPathDB" id="FungiDB:GGTG_13972"/>
<gene>
    <name evidence="3" type="primary">20354430</name>
    <name evidence="2" type="ORF">GGTG_13972</name>
</gene>
<dbReference type="EnsemblFungi" id="EJT68454">
    <property type="protein sequence ID" value="EJT68454"/>
    <property type="gene ID" value="GGTG_13972"/>
</dbReference>
<evidence type="ECO:0000256" key="1">
    <source>
        <dbReference type="SAM" id="MobiDB-lite"/>
    </source>
</evidence>
<feature type="region of interest" description="Disordered" evidence="1">
    <location>
        <begin position="121"/>
        <end position="161"/>
    </location>
</feature>
<reference evidence="2" key="3">
    <citation type="submission" date="2010-09" db="EMBL/GenBank/DDBJ databases">
        <title>Annotation of Gaeumannomyces graminis var. tritici R3-111a-1.</title>
        <authorList>
            <consortium name="The Broad Institute Genome Sequencing Platform"/>
            <person name="Ma L.-J."/>
            <person name="Dead R."/>
            <person name="Young S.K."/>
            <person name="Zeng Q."/>
            <person name="Gargeya S."/>
            <person name="Fitzgerald M."/>
            <person name="Haas B."/>
            <person name="Abouelleil A."/>
            <person name="Alvarado L."/>
            <person name="Arachchi H.M."/>
            <person name="Berlin A."/>
            <person name="Brown A."/>
            <person name="Chapman S.B."/>
            <person name="Chen Z."/>
            <person name="Dunbar C."/>
            <person name="Freedman E."/>
            <person name="Gearin G."/>
            <person name="Gellesch M."/>
            <person name="Goldberg J."/>
            <person name="Griggs A."/>
            <person name="Gujja S."/>
            <person name="Heiman D."/>
            <person name="Howarth C."/>
            <person name="Larson L."/>
            <person name="Lui A."/>
            <person name="MacDonald P.J.P."/>
            <person name="Mehta T."/>
            <person name="Montmayeur A."/>
            <person name="Murphy C."/>
            <person name="Neiman D."/>
            <person name="Pearson M."/>
            <person name="Priest M."/>
            <person name="Roberts A."/>
            <person name="Saif S."/>
            <person name="Shea T."/>
            <person name="Shenoy N."/>
            <person name="Sisk P."/>
            <person name="Stolte C."/>
            <person name="Sykes S."/>
            <person name="Yandava C."/>
            <person name="Wortman J."/>
            <person name="Nusbaum C."/>
            <person name="Birren B."/>
        </authorList>
    </citation>
    <scope>NUCLEOTIDE SEQUENCE</scope>
    <source>
        <strain evidence="2">R3-111a-1</strain>
    </source>
</reference>
<dbReference type="RefSeq" id="XP_009230161.1">
    <property type="nucleotide sequence ID" value="XM_009231897.1"/>
</dbReference>
<evidence type="ECO:0000313" key="3">
    <source>
        <dbReference type="EnsemblFungi" id="EJT68454"/>
    </source>
</evidence>
<reference evidence="4" key="1">
    <citation type="submission" date="2010-07" db="EMBL/GenBank/DDBJ databases">
        <title>The genome sequence of Gaeumannomyces graminis var. tritici strain R3-111a-1.</title>
        <authorList>
            <consortium name="The Broad Institute Genome Sequencing Platform"/>
            <person name="Ma L.-J."/>
            <person name="Dead R."/>
            <person name="Young S."/>
            <person name="Zeng Q."/>
            <person name="Koehrsen M."/>
            <person name="Alvarado L."/>
            <person name="Berlin A."/>
            <person name="Chapman S.B."/>
            <person name="Chen Z."/>
            <person name="Freedman E."/>
            <person name="Gellesch M."/>
            <person name="Goldberg J."/>
            <person name="Griggs A."/>
            <person name="Gujja S."/>
            <person name="Heilman E.R."/>
            <person name="Heiman D."/>
            <person name="Hepburn T."/>
            <person name="Howarth C."/>
            <person name="Jen D."/>
            <person name="Larson L."/>
            <person name="Mehta T."/>
            <person name="Neiman D."/>
            <person name="Pearson M."/>
            <person name="Roberts A."/>
            <person name="Saif S."/>
            <person name="Shea T."/>
            <person name="Shenoy N."/>
            <person name="Sisk P."/>
            <person name="Stolte C."/>
            <person name="Sykes S."/>
            <person name="Walk T."/>
            <person name="White J."/>
            <person name="Yandava C."/>
            <person name="Haas B."/>
            <person name="Nusbaum C."/>
            <person name="Birren B."/>
        </authorList>
    </citation>
    <scope>NUCLEOTIDE SEQUENCE [LARGE SCALE GENOMIC DNA]</scope>
    <source>
        <strain evidence="4">R3-111a-1</strain>
    </source>
</reference>
<keyword evidence="4" id="KW-1185">Reference proteome</keyword>
<dbReference type="GeneID" id="20354430"/>
<dbReference type="EMBL" id="GL385485">
    <property type="protein sequence ID" value="EJT68454.1"/>
    <property type="molecule type" value="Genomic_DNA"/>
</dbReference>
<reference evidence="3" key="4">
    <citation type="journal article" date="2015" name="G3 (Bethesda)">
        <title>Genome sequences of three phytopathogenic species of the Magnaporthaceae family of fungi.</title>
        <authorList>
            <person name="Okagaki L.H."/>
            <person name="Nunes C.C."/>
            <person name="Sailsbery J."/>
            <person name="Clay B."/>
            <person name="Brown D."/>
            <person name="John T."/>
            <person name="Oh Y."/>
            <person name="Young N."/>
            <person name="Fitzgerald M."/>
            <person name="Haas B.J."/>
            <person name="Zeng Q."/>
            <person name="Young S."/>
            <person name="Adiconis X."/>
            <person name="Fan L."/>
            <person name="Levin J.Z."/>
            <person name="Mitchell T.K."/>
            <person name="Okubara P.A."/>
            <person name="Farman M.L."/>
            <person name="Kohn L.M."/>
            <person name="Birren B."/>
            <person name="Ma L.-J."/>
            <person name="Dean R.A."/>
        </authorList>
    </citation>
    <scope>NUCLEOTIDE SEQUENCE</scope>
    <source>
        <strain evidence="3">R3-111a-1</strain>
    </source>
</reference>
<reference evidence="3" key="5">
    <citation type="submission" date="2018-04" db="UniProtKB">
        <authorList>
            <consortium name="EnsemblFungi"/>
        </authorList>
    </citation>
    <scope>IDENTIFICATION</scope>
    <source>
        <strain evidence="3">R3-111a-1</strain>
    </source>
</reference>
<feature type="non-terminal residue" evidence="2">
    <location>
        <position position="1"/>
    </location>
</feature>
<organism evidence="2">
    <name type="scientific">Gaeumannomyces tritici (strain R3-111a-1)</name>
    <name type="common">Wheat and barley take-all root rot fungus</name>
    <name type="synonym">Gaeumannomyces graminis var. tritici</name>
    <dbReference type="NCBI Taxonomy" id="644352"/>
    <lineage>
        <taxon>Eukaryota</taxon>
        <taxon>Fungi</taxon>
        <taxon>Dikarya</taxon>
        <taxon>Ascomycota</taxon>
        <taxon>Pezizomycotina</taxon>
        <taxon>Sordariomycetes</taxon>
        <taxon>Sordariomycetidae</taxon>
        <taxon>Magnaporthales</taxon>
        <taxon>Magnaporthaceae</taxon>
        <taxon>Gaeumannomyces</taxon>
    </lineage>
</organism>
<dbReference type="AlphaFoldDB" id="J8TUE6"/>
<dbReference type="Proteomes" id="UP000006039">
    <property type="component" value="Unassembled WGS sequence"/>
</dbReference>
<protein>
    <submittedName>
        <fullName evidence="2 3">Uncharacterized protein</fullName>
    </submittedName>
</protein>
<name>J8TUE6_GAET3</name>
<evidence type="ECO:0000313" key="4">
    <source>
        <dbReference type="Proteomes" id="UP000006039"/>
    </source>
</evidence>